<organism evidence="2 3">
    <name type="scientific">Myxococcus llanfairpwllgwyngyllgogerychwyrndrobwllllantysiliogogogochensis</name>
    <dbReference type="NCBI Taxonomy" id="2590453"/>
    <lineage>
        <taxon>Bacteria</taxon>
        <taxon>Pseudomonadati</taxon>
        <taxon>Myxococcota</taxon>
        <taxon>Myxococcia</taxon>
        <taxon>Myxococcales</taxon>
        <taxon>Cystobacterineae</taxon>
        <taxon>Myxococcaceae</taxon>
        <taxon>Myxococcus</taxon>
    </lineage>
</organism>
<feature type="region of interest" description="Disordered" evidence="1">
    <location>
        <begin position="23"/>
        <end position="67"/>
    </location>
</feature>
<reference evidence="2 3" key="1">
    <citation type="submission" date="2019-06" db="EMBL/GenBank/DDBJ databases">
        <authorList>
            <person name="Livingstone P."/>
            <person name="Whitworth D."/>
        </authorList>
    </citation>
    <scope>NUCLEOTIDE SEQUENCE [LARGE SCALE GENOMIC DNA]</scope>
    <source>
        <strain evidence="2 3">AM401</strain>
    </source>
</reference>
<dbReference type="Gene3D" id="1.10.287.700">
    <property type="entry name" value="Helix hairpin bin"/>
    <property type="match status" value="1"/>
</dbReference>
<keyword evidence="3" id="KW-1185">Reference proteome</keyword>
<sequence length="67" mass="7153">MQAKMLLALVVGSLTFGVGCHRNTRESAKDDAERAADKTEDTAEKVGDKVEDAAEEAGDKIEDATDK</sequence>
<dbReference type="OrthoDB" id="5523063at2"/>
<evidence type="ECO:0000256" key="1">
    <source>
        <dbReference type="SAM" id="MobiDB-lite"/>
    </source>
</evidence>
<proteinExistence type="predicted"/>
<dbReference type="Proteomes" id="UP000315369">
    <property type="component" value="Unassembled WGS sequence"/>
</dbReference>
<evidence type="ECO:0000313" key="3">
    <source>
        <dbReference type="Proteomes" id="UP000315369"/>
    </source>
</evidence>
<gene>
    <name evidence="2" type="ORF">FJV41_28935</name>
</gene>
<protein>
    <submittedName>
        <fullName evidence="2">YtxH domain-containing protein</fullName>
    </submittedName>
</protein>
<comment type="caution">
    <text evidence="2">The sequence shown here is derived from an EMBL/GenBank/DDBJ whole genome shotgun (WGS) entry which is preliminary data.</text>
</comment>
<accession>A0A540WTX4</accession>
<dbReference type="PROSITE" id="PS51257">
    <property type="entry name" value="PROKAR_LIPOPROTEIN"/>
    <property type="match status" value="1"/>
</dbReference>
<evidence type="ECO:0000313" key="2">
    <source>
        <dbReference type="EMBL" id="TQF12461.1"/>
    </source>
</evidence>
<name>A0A540WTX4_9BACT</name>
<dbReference type="EMBL" id="VIFM01000138">
    <property type="protein sequence ID" value="TQF12461.1"/>
    <property type="molecule type" value="Genomic_DNA"/>
</dbReference>
<dbReference type="AlphaFoldDB" id="A0A540WTX4"/>
<dbReference type="RefSeq" id="WP_141645806.1">
    <property type="nucleotide sequence ID" value="NZ_VIFM01000138.1"/>
</dbReference>